<evidence type="ECO:0000313" key="2">
    <source>
        <dbReference type="EMBL" id="PKU63303.1"/>
    </source>
</evidence>
<protein>
    <recommendedName>
        <fullName evidence="4">Retrotransposon gag protein</fullName>
    </recommendedName>
</protein>
<keyword evidence="3" id="KW-1185">Reference proteome</keyword>
<dbReference type="EMBL" id="KZ503503">
    <property type="protein sequence ID" value="PKU63303.1"/>
    <property type="molecule type" value="Genomic_DNA"/>
</dbReference>
<feature type="region of interest" description="Disordered" evidence="1">
    <location>
        <begin position="157"/>
        <end position="194"/>
    </location>
</feature>
<accession>A0A2I0VIV2</accession>
<gene>
    <name evidence="2" type="ORF">MA16_Dca026525</name>
</gene>
<dbReference type="AlphaFoldDB" id="A0A2I0VIV2"/>
<evidence type="ECO:0008006" key="4">
    <source>
        <dbReference type="Google" id="ProtNLM"/>
    </source>
</evidence>
<dbReference type="Proteomes" id="UP000233837">
    <property type="component" value="Unassembled WGS sequence"/>
</dbReference>
<reference evidence="2 3" key="1">
    <citation type="journal article" date="2016" name="Sci. Rep.">
        <title>The Dendrobium catenatum Lindl. genome sequence provides insights into polysaccharide synthase, floral development and adaptive evolution.</title>
        <authorList>
            <person name="Zhang G.Q."/>
            <person name="Xu Q."/>
            <person name="Bian C."/>
            <person name="Tsai W.C."/>
            <person name="Yeh C.M."/>
            <person name="Liu K.W."/>
            <person name="Yoshida K."/>
            <person name="Zhang L.S."/>
            <person name="Chang S.B."/>
            <person name="Chen F."/>
            <person name="Shi Y."/>
            <person name="Su Y.Y."/>
            <person name="Zhang Y.Q."/>
            <person name="Chen L.J."/>
            <person name="Yin Y."/>
            <person name="Lin M."/>
            <person name="Huang H."/>
            <person name="Deng H."/>
            <person name="Wang Z.W."/>
            <person name="Zhu S.L."/>
            <person name="Zhao X."/>
            <person name="Deng C."/>
            <person name="Niu S.C."/>
            <person name="Huang J."/>
            <person name="Wang M."/>
            <person name="Liu G.H."/>
            <person name="Yang H.J."/>
            <person name="Xiao X.J."/>
            <person name="Hsiao Y.Y."/>
            <person name="Wu W.L."/>
            <person name="Chen Y.Y."/>
            <person name="Mitsuda N."/>
            <person name="Ohme-Takagi M."/>
            <person name="Luo Y.B."/>
            <person name="Van de Peer Y."/>
            <person name="Liu Z.J."/>
        </authorList>
    </citation>
    <scope>NUCLEOTIDE SEQUENCE [LARGE SCALE GENOMIC DNA]</scope>
    <source>
        <tissue evidence="2">The whole plant</tissue>
    </source>
</reference>
<reference evidence="2 3" key="2">
    <citation type="journal article" date="2017" name="Nature">
        <title>The Apostasia genome and the evolution of orchids.</title>
        <authorList>
            <person name="Zhang G.Q."/>
            <person name="Liu K.W."/>
            <person name="Li Z."/>
            <person name="Lohaus R."/>
            <person name="Hsiao Y.Y."/>
            <person name="Niu S.C."/>
            <person name="Wang J.Y."/>
            <person name="Lin Y.C."/>
            <person name="Xu Q."/>
            <person name="Chen L.J."/>
            <person name="Yoshida K."/>
            <person name="Fujiwara S."/>
            <person name="Wang Z.W."/>
            <person name="Zhang Y.Q."/>
            <person name="Mitsuda N."/>
            <person name="Wang M."/>
            <person name="Liu G.H."/>
            <person name="Pecoraro L."/>
            <person name="Huang H.X."/>
            <person name="Xiao X.J."/>
            <person name="Lin M."/>
            <person name="Wu X.Y."/>
            <person name="Wu W.L."/>
            <person name="Chen Y.Y."/>
            <person name="Chang S.B."/>
            <person name="Sakamoto S."/>
            <person name="Ohme-Takagi M."/>
            <person name="Yagi M."/>
            <person name="Zeng S.J."/>
            <person name="Shen C.Y."/>
            <person name="Yeh C.M."/>
            <person name="Luo Y.B."/>
            <person name="Tsai W.C."/>
            <person name="Van de Peer Y."/>
            <person name="Liu Z.J."/>
        </authorList>
    </citation>
    <scope>NUCLEOTIDE SEQUENCE [LARGE SCALE GENOMIC DNA]</scope>
    <source>
        <tissue evidence="2">The whole plant</tissue>
    </source>
</reference>
<organism evidence="2 3">
    <name type="scientific">Dendrobium catenatum</name>
    <dbReference type="NCBI Taxonomy" id="906689"/>
    <lineage>
        <taxon>Eukaryota</taxon>
        <taxon>Viridiplantae</taxon>
        <taxon>Streptophyta</taxon>
        <taxon>Embryophyta</taxon>
        <taxon>Tracheophyta</taxon>
        <taxon>Spermatophyta</taxon>
        <taxon>Magnoliopsida</taxon>
        <taxon>Liliopsida</taxon>
        <taxon>Asparagales</taxon>
        <taxon>Orchidaceae</taxon>
        <taxon>Epidendroideae</taxon>
        <taxon>Malaxideae</taxon>
        <taxon>Dendrobiinae</taxon>
        <taxon>Dendrobium</taxon>
    </lineage>
</organism>
<sequence>MNREYSFKRESVTKLLKQALKAGLELPECKRPEDADKKDDPSYCPYHRVISHPIEDCYVFKDWLKRKYINGEFTLTNNILVHPKKESVKMIGSSPIPLIKKEDKMKGKMMPEKDEWQTAISKKTIKMIKQLEGVPHIKWKSSTKPVLKLKGYSNLGASTSRSSTWRHSKMKRFYKESSKKSSNSNKHNKQKKKRSVLQKIINNLKNYHQPLRRPITLADFMSKL</sequence>
<proteinExistence type="predicted"/>
<evidence type="ECO:0000313" key="3">
    <source>
        <dbReference type="Proteomes" id="UP000233837"/>
    </source>
</evidence>
<name>A0A2I0VIV2_9ASPA</name>
<evidence type="ECO:0000256" key="1">
    <source>
        <dbReference type="SAM" id="MobiDB-lite"/>
    </source>
</evidence>